<sequence>MTHDGVFMIGGNNSSTAKPLFDSVSGPASYASMEDTGNFVVYNSDLNVIWQSFSYLSDTILQGQTLKSGESLRPNTGSTYQLIMQKYGNLELLKDHQDIKSYYYGILTIRWESAEGGDIVFNLDSTGRMYLVDKDGIVIKNLTKGKNLQNERSTDIIYRATLESDGYLRLYGEKTRSDESGKSTVYCVT</sequence>
<dbReference type="SUPFAM" id="SSF51110">
    <property type="entry name" value="alpha-D-mannose-specific plant lectins"/>
    <property type="match status" value="2"/>
</dbReference>
<feature type="non-terminal residue" evidence="3">
    <location>
        <position position="189"/>
    </location>
</feature>
<keyword evidence="1" id="KW-0732">Signal</keyword>
<dbReference type="OrthoDB" id="418274at2759"/>
<organism evidence="3 4">
    <name type="scientific">Thalictrum thalictroides</name>
    <name type="common">Rue-anemone</name>
    <name type="synonym">Anemone thalictroides</name>
    <dbReference type="NCBI Taxonomy" id="46969"/>
    <lineage>
        <taxon>Eukaryota</taxon>
        <taxon>Viridiplantae</taxon>
        <taxon>Streptophyta</taxon>
        <taxon>Embryophyta</taxon>
        <taxon>Tracheophyta</taxon>
        <taxon>Spermatophyta</taxon>
        <taxon>Magnoliopsida</taxon>
        <taxon>Ranunculales</taxon>
        <taxon>Ranunculaceae</taxon>
        <taxon>Thalictroideae</taxon>
        <taxon>Thalictrum</taxon>
    </lineage>
</organism>
<dbReference type="Pfam" id="PF01453">
    <property type="entry name" value="B_lectin"/>
    <property type="match status" value="1"/>
</dbReference>
<evidence type="ECO:0000313" key="4">
    <source>
        <dbReference type="Proteomes" id="UP000554482"/>
    </source>
</evidence>
<gene>
    <name evidence="3" type="ORF">FRX31_002086</name>
</gene>
<feature type="domain" description="Bulb-type lectin" evidence="2">
    <location>
        <begin position="21"/>
        <end position="68"/>
    </location>
</feature>
<protein>
    <recommendedName>
        <fullName evidence="2">Bulb-type lectin domain-containing protein</fullName>
    </recommendedName>
</protein>
<comment type="caution">
    <text evidence="3">The sequence shown here is derived from an EMBL/GenBank/DDBJ whole genome shotgun (WGS) entry which is preliminary data.</text>
</comment>
<dbReference type="InterPro" id="IPR036426">
    <property type="entry name" value="Bulb-type_lectin_dom_sf"/>
</dbReference>
<dbReference type="PANTHER" id="PTHR47976">
    <property type="entry name" value="G-TYPE LECTIN S-RECEPTOR-LIKE SERINE/THREONINE-PROTEIN KINASE SD2-5"/>
    <property type="match status" value="1"/>
</dbReference>
<evidence type="ECO:0000259" key="2">
    <source>
        <dbReference type="Pfam" id="PF01453"/>
    </source>
</evidence>
<dbReference type="EMBL" id="JABWDY010000147">
    <property type="protein sequence ID" value="KAF5208328.1"/>
    <property type="molecule type" value="Genomic_DNA"/>
</dbReference>
<reference evidence="3 4" key="1">
    <citation type="submission" date="2020-06" db="EMBL/GenBank/DDBJ databases">
        <title>Transcriptomic and genomic resources for Thalictrum thalictroides and T. hernandezii: Facilitating candidate gene discovery in an emerging model plant lineage.</title>
        <authorList>
            <person name="Arias T."/>
            <person name="Riano-Pachon D.M."/>
            <person name="Di Stilio V.S."/>
        </authorList>
    </citation>
    <scope>NUCLEOTIDE SEQUENCE [LARGE SCALE GENOMIC DNA]</scope>
    <source>
        <strain evidence="4">cv. WT478/WT964</strain>
        <tissue evidence="3">Leaves</tissue>
    </source>
</reference>
<proteinExistence type="predicted"/>
<dbReference type="InterPro" id="IPR051343">
    <property type="entry name" value="G-type_lectin_kinases/EP1-like"/>
</dbReference>
<dbReference type="Proteomes" id="UP000554482">
    <property type="component" value="Unassembled WGS sequence"/>
</dbReference>
<dbReference type="PANTHER" id="PTHR47976:SF115">
    <property type="entry name" value="RECEPTOR-LIKE SERINE_THREONINE-PROTEIN KINASE"/>
    <property type="match status" value="1"/>
</dbReference>
<keyword evidence="4" id="KW-1185">Reference proteome</keyword>
<dbReference type="Gene3D" id="2.90.10.10">
    <property type="entry name" value="Bulb-type lectin domain"/>
    <property type="match status" value="2"/>
</dbReference>
<evidence type="ECO:0000256" key="1">
    <source>
        <dbReference type="ARBA" id="ARBA00022729"/>
    </source>
</evidence>
<evidence type="ECO:0000313" key="3">
    <source>
        <dbReference type="EMBL" id="KAF5208328.1"/>
    </source>
</evidence>
<accession>A0A7J6XGS4</accession>
<name>A0A7J6XGS4_THATH</name>
<dbReference type="AlphaFoldDB" id="A0A7J6XGS4"/>
<dbReference type="InterPro" id="IPR001480">
    <property type="entry name" value="Bulb-type_lectin_dom"/>
</dbReference>